<keyword evidence="3" id="KW-1185">Reference proteome</keyword>
<evidence type="ECO:0000259" key="1">
    <source>
        <dbReference type="Pfam" id="PF18458"/>
    </source>
</evidence>
<keyword evidence="2" id="KW-0547">Nucleotide-binding</keyword>
<dbReference type="Pfam" id="PF18458">
    <property type="entry name" value="XPB_DRD"/>
    <property type="match status" value="1"/>
</dbReference>
<keyword evidence="2" id="KW-0067">ATP-binding</keyword>
<proteinExistence type="predicted"/>
<dbReference type="Gene3D" id="3.40.1170.30">
    <property type="match status" value="1"/>
</dbReference>
<feature type="domain" description="DNA 3'-5' translocase XPB damage recognition" evidence="1">
    <location>
        <begin position="7"/>
        <end position="63"/>
    </location>
</feature>
<protein>
    <submittedName>
        <fullName evidence="2">ATP-dependent helicase</fullName>
    </submittedName>
</protein>
<feature type="non-terminal residue" evidence="2">
    <location>
        <position position="76"/>
    </location>
</feature>
<keyword evidence="2" id="KW-0378">Hydrolase</keyword>
<dbReference type="Proteomes" id="UP000654604">
    <property type="component" value="Unassembled WGS sequence"/>
</dbReference>
<dbReference type="EMBL" id="JADEWC010000050">
    <property type="protein sequence ID" value="MBE9223806.1"/>
    <property type="molecule type" value="Genomic_DNA"/>
</dbReference>
<accession>A0ABR9V9K2</accession>
<dbReference type="GO" id="GO:0004386">
    <property type="term" value="F:helicase activity"/>
    <property type="evidence" value="ECO:0007669"/>
    <property type="project" value="UniProtKB-KW"/>
</dbReference>
<evidence type="ECO:0000313" key="3">
    <source>
        <dbReference type="Proteomes" id="UP000654604"/>
    </source>
</evidence>
<comment type="caution">
    <text evidence="2">The sequence shown here is derived from an EMBL/GenBank/DDBJ whole genome shotgun (WGS) entry which is preliminary data.</text>
</comment>
<dbReference type="InterPro" id="IPR040699">
    <property type="entry name" value="XPB_DRD"/>
</dbReference>
<sequence>MRRSPLLTYDRGTLILHPPPKGKAWIDFATWDDRVEKFRIPAHQYRPLVETLEKNNINFIDDAKEFTTLEINPNLP</sequence>
<name>A0ABR9V9K2_9CHRO</name>
<reference evidence="2 3" key="1">
    <citation type="submission" date="2020-10" db="EMBL/GenBank/DDBJ databases">
        <authorList>
            <person name="Castelo-Branco R."/>
            <person name="Eusebio N."/>
            <person name="Adriana R."/>
            <person name="Vieira A."/>
            <person name="Brugerolle De Fraissinette N."/>
            <person name="Rezende De Castro R."/>
            <person name="Schneider M.P."/>
            <person name="Vasconcelos V."/>
            <person name="Leao P.N."/>
        </authorList>
    </citation>
    <scope>NUCLEOTIDE SEQUENCE [LARGE SCALE GENOMIC DNA]</scope>
    <source>
        <strain evidence="2 3">LEGE 03274</strain>
    </source>
</reference>
<keyword evidence="2" id="KW-0347">Helicase</keyword>
<gene>
    <name evidence="2" type="ORF">IQ215_13975</name>
</gene>
<evidence type="ECO:0000313" key="2">
    <source>
        <dbReference type="EMBL" id="MBE9223806.1"/>
    </source>
</evidence>
<organism evidence="2 3">
    <name type="scientific">Cyanobacterium stanieri LEGE 03274</name>
    <dbReference type="NCBI Taxonomy" id="1828756"/>
    <lineage>
        <taxon>Bacteria</taxon>
        <taxon>Bacillati</taxon>
        <taxon>Cyanobacteriota</taxon>
        <taxon>Cyanophyceae</taxon>
        <taxon>Oscillatoriophycideae</taxon>
        <taxon>Chroococcales</taxon>
        <taxon>Geminocystaceae</taxon>
        <taxon>Cyanobacterium</taxon>
    </lineage>
</organism>